<organism evidence="2 3">
    <name type="scientific">Brassica cretica</name>
    <name type="common">Mustard</name>
    <dbReference type="NCBI Taxonomy" id="69181"/>
    <lineage>
        <taxon>Eukaryota</taxon>
        <taxon>Viridiplantae</taxon>
        <taxon>Streptophyta</taxon>
        <taxon>Embryophyta</taxon>
        <taxon>Tracheophyta</taxon>
        <taxon>Spermatophyta</taxon>
        <taxon>Magnoliopsida</taxon>
        <taxon>eudicotyledons</taxon>
        <taxon>Gunneridae</taxon>
        <taxon>Pentapetalae</taxon>
        <taxon>rosids</taxon>
        <taxon>malvids</taxon>
        <taxon>Brassicales</taxon>
        <taxon>Brassicaceae</taxon>
        <taxon>Brassiceae</taxon>
        <taxon>Brassica</taxon>
    </lineage>
</organism>
<evidence type="ECO:0000313" key="2">
    <source>
        <dbReference type="EMBL" id="KAF3563955.1"/>
    </source>
</evidence>
<feature type="region of interest" description="Disordered" evidence="1">
    <location>
        <begin position="74"/>
        <end position="95"/>
    </location>
</feature>
<accession>A0ABQ7CYB1</accession>
<protein>
    <submittedName>
        <fullName evidence="2">Uncharacterized protein</fullName>
    </submittedName>
</protein>
<proteinExistence type="predicted"/>
<reference evidence="2 3" key="1">
    <citation type="journal article" date="2020" name="BMC Genomics">
        <title>Intraspecific diversification of the crop wild relative Brassica cretica Lam. using demographic model selection.</title>
        <authorList>
            <person name="Kioukis A."/>
            <person name="Michalopoulou V.A."/>
            <person name="Briers L."/>
            <person name="Pirintsos S."/>
            <person name="Studholme D.J."/>
            <person name="Pavlidis P."/>
            <person name="Sarris P.F."/>
        </authorList>
    </citation>
    <scope>NUCLEOTIDE SEQUENCE [LARGE SCALE GENOMIC DNA]</scope>
    <source>
        <strain evidence="3">cv. PFS-1207/04</strain>
    </source>
</reference>
<name>A0ABQ7CYB1_BRACR</name>
<evidence type="ECO:0000256" key="1">
    <source>
        <dbReference type="SAM" id="MobiDB-lite"/>
    </source>
</evidence>
<dbReference type="Proteomes" id="UP000266723">
    <property type="component" value="Unassembled WGS sequence"/>
</dbReference>
<gene>
    <name evidence="2" type="ORF">DY000_02012243</name>
</gene>
<sequence>MFTRWCVAEEEREGGDHHLPTASFLCAQGENSLQENLNHNRHPNTTSSAVVMSSLVGIVVKSSLVESPVRKYARRNACGRSGPSELRENRRLSGD</sequence>
<dbReference type="EMBL" id="QGKV02000759">
    <property type="protein sequence ID" value="KAF3563955.1"/>
    <property type="molecule type" value="Genomic_DNA"/>
</dbReference>
<evidence type="ECO:0000313" key="3">
    <source>
        <dbReference type="Proteomes" id="UP000266723"/>
    </source>
</evidence>
<comment type="caution">
    <text evidence="2">The sequence shown here is derived from an EMBL/GenBank/DDBJ whole genome shotgun (WGS) entry which is preliminary data.</text>
</comment>
<feature type="compositionally biased region" description="Basic and acidic residues" evidence="1">
    <location>
        <begin position="85"/>
        <end position="95"/>
    </location>
</feature>
<keyword evidence="3" id="KW-1185">Reference proteome</keyword>